<name>A0ABZ2G0T2_9SPHN</name>
<reference evidence="1 2" key="1">
    <citation type="submission" date="2024-02" db="EMBL/GenBank/DDBJ databases">
        <title>Full genome sequence of Sphingomonas kaistensis.</title>
        <authorList>
            <person name="Poletto B.L."/>
            <person name="Silva G."/>
            <person name="Galante D."/>
            <person name="Campos K.R."/>
            <person name="Santos M.B.N."/>
            <person name="Sacchi C.T."/>
        </authorList>
    </citation>
    <scope>NUCLEOTIDE SEQUENCE [LARGE SCALE GENOMIC DNA]</scope>
    <source>
        <strain evidence="1 2">MA4R</strain>
    </source>
</reference>
<dbReference type="Proteomes" id="UP001382935">
    <property type="component" value="Chromosome"/>
</dbReference>
<evidence type="ECO:0000313" key="1">
    <source>
        <dbReference type="EMBL" id="WWM70707.1"/>
    </source>
</evidence>
<accession>A0ABZ2G0T2</accession>
<evidence type="ECO:0000313" key="2">
    <source>
        <dbReference type="Proteomes" id="UP001382935"/>
    </source>
</evidence>
<proteinExistence type="predicted"/>
<keyword evidence="2" id="KW-1185">Reference proteome</keyword>
<gene>
    <name evidence="1" type="ORF">V6R86_08480</name>
</gene>
<dbReference type="EMBL" id="CP145607">
    <property type="protein sequence ID" value="WWM70707.1"/>
    <property type="molecule type" value="Genomic_DNA"/>
</dbReference>
<dbReference type="RefSeq" id="WP_338503699.1">
    <property type="nucleotide sequence ID" value="NZ_CP145607.1"/>
</dbReference>
<protein>
    <submittedName>
        <fullName evidence="1">Uncharacterized protein</fullName>
    </submittedName>
</protein>
<organism evidence="1 2">
    <name type="scientific">Sphingomonas kaistensis</name>
    <dbReference type="NCBI Taxonomy" id="298708"/>
    <lineage>
        <taxon>Bacteria</taxon>
        <taxon>Pseudomonadati</taxon>
        <taxon>Pseudomonadota</taxon>
        <taxon>Alphaproteobacteria</taxon>
        <taxon>Sphingomonadales</taxon>
        <taxon>Sphingomonadaceae</taxon>
        <taxon>Sphingomonas</taxon>
    </lineage>
</organism>
<sequence length="184" mass="19881">MAALDREESIPLNLHVPTLAAPSRPTAAITNLVQRSLGNVMSEPVTAGLPAGAKLLPQQQLAIAGTVCTVPLFREAMEEVAQTKNVDVILARHDTYPELLSAVMWDAALRVSGHILMLTDLVLFARGVEDYWLLPAKPGLSLRIGCDGIHMESDGPFITWYERCTGVCEAAKRIVKATRPGLEG</sequence>